<feature type="compositionally biased region" description="Basic residues" evidence="1">
    <location>
        <begin position="9"/>
        <end position="23"/>
    </location>
</feature>
<name>A0ABW3YNN9_9ACTN</name>
<evidence type="ECO:0000256" key="1">
    <source>
        <dbReference type="SAM" id="MobiDB-lite"/>
    </source>
</evidence>
<comment type="caution">
    <text evidence="3">The sequence shown here is derived from an EMBL/GenBank/DDBJ whole genome shotgun (WGS) entry which is preliminary data.</text>
</comment>
<evidence type="ECO:0000313" key="3">
    <source>
        <dbReference type="EMBL" id="MFD1324293.1"/>
    </source>
</evidence>
<feature type="region of interest" description="Disordered" evidence="1">
    <location>
        <begin position="1"/>
        <end position="23"/>
    </location>
</feature>
<dbReference type="RefSeq" id="WP_377574682.1">
    <property type="nucleotide sequence ID" value="NZ_JBHTMP010000045.1"/>
</dbReference>
<accession>A0ABW3YNN9</accession>
<evidence type="ECO:0008006" key="5">
    <source>
        <dbReference type="Google" id="ProtNLM"/>
    </source>
</evidence>
<keyword evidence="2" id="KW-0472">Membrane</keyword>
<keyword evidence="4" id="KW-1185">Reference proteome</keyword>
<dbReference type="Proteomes" id="UP001597260">
    <property type="component" value="Unassembled WGS sequence"/>
</dbReference>
<dbReference type="EMBL" id="JBHTMP010000045">
    <property type="protein sequence ID" value="MFD1324293.1"/>
    <property type="molecule type" value="Genomic_DNA"/>
</dbReference>
<sequence length="200" mass="20956">MTHEEKIRYGRQGRHPGRRRRKGRVMSCLSHGARLLAAVAVTAWVLLGAVPARAADIFVEVTPSTVEAGRPVDIRASCRSNNQPATVESPAFGSVTVQPRAGFLITTARVPRDTNPDGYRVRLSCPDGGTATTRLIVVAGDRPQHGPATGFGGAAGDDFGGLLVAGGLGSTVVGLTIGLVVLRRRNRHSAPRPVRGRAGG</sequence>
<evidence type="ECO:0000313" key="4">
    <source>
        <dbReference type="Proteomes" id="UP001597260"/>
    </source>
</evidence>
<gene>
    <name evidence="3" type="ORF">ACFQ4H_24720</name>
</gene>
<keyword evidence="2" id="KW-0812">Transmembrane</keyword>
<reference evidence="4" key="1">
    <citation type="journal article" date="2019" name="Int. J. Syst. Evol. Microbiol.">
        <title>The Global Catalogue of Microorganisms (GCM) 10K type strain sequencing project: providing services to taxonomists for standard genome sequencing and annotation.</title>
        <authorList>
            <consortium name="The Broad Institute Genomics Platform"/>
            <consortium name="The Broad Institute Genome Sequencing Center for Infectious Disease"/>
            <person name="Wu L."/>
            <person name="Ma J."/>
        </authorList>
    </citation>
    <scope>NUCLEOTIDE SEQUENCE [LARGE SCALE GENOMIC DNA]</scope>
    <source>
        <strain evidence="4">JCM 31037</strain>
    </source>
</reference>
<proteinExistence type="predicted"/>
<organism evidence="3 4">
    <name type="scientific">Micromonospora sonneratiae</name>
    <dbReference type="NCBI Taxonomy" id="1184706"/>
    <lineage>
        <taxon>Bacteria</taxon>
        <taxon>Bacillati</taxon>
        <taxon>Actinomycetota</taxon>
        <taxon>Actinomycetes</taxon>
        <taxon>Micromonosporales</taxon>
        <taxon>Micromonosporaceae</taxon>
        <taxon>Micromonospora</taxon>
    </lineage>
</organism>
<evidence type="ECO:0000256" key="2">
    <source>
        <dbReference type="SAM" id="Phobius"/>
    </source>
</evidence>
<keyword evidence="2" id="KW-1133">Transmembrane helix</keyword>
<protein>
    <recommendedName>
        <fullName evidence="5">Sortase</fullName>
    </recommendedName>
</protein>
<feature type="transmembrane region" description="Helical" evidence="2">
    <location>
        <begin position="159"/>
        <end position="182"/>
    </location>
</feature>